<dbReference type="PANTHER" id="PTHR31176">
    <property type="entry name" value="MFS DOMAIN-CONTAINING PROTEIN-RELATED"/>
    <property type="match status" value="1"/>
</dbReference>
<sequence>MMSQALTDTYRHDEMAGTFASLRKQAMQLQEDLPNLVNDIKPKSKDIVDAVKATSRVTGPLRVVVEVFAWSTVLVFASTIGSFAGSYIIGPFLSILFGKFLSVLFAYFLIPVAAHAVVKNKERHYESDNQIRTMLLATALTQGALAGYTIDHLYLSGQPLAFVTPAVVSVAYTVAVRQFHGDRFRIIGASLGAALLVNMILGIMIVENSVSYQFLTLGYCGIAGIVMQLVFYDAQSRSQSRGYVYQNALNSMYLLFKGATFYCFGTYIE</sequence>
<protein>
    <submittedName>
        <fullName evidence="2">Uncharacterized protein</fullName>
    </submittedName>
</protein>
<evidence type="ECO:0000313" key="2">
    <source>
        <dbReference type="EMBL" id="CAJ0608656.1"/>
    </source>
</evidence>
<feature type="transmembrane region" description="Helical" evidence="1">
    <location>
        <begin position="95"/>
        <end position="118"/>
    </location>
</feature>
<feature type="transmembrane region" description="Helical" evidence="1">
    <location>
        <begin position="156"/>
        <end position="174"/>
    </location>
</feature>
<keyword evidence="3" id="KW-1185">Reference proteome</keyword>
<feature type="transmembrane region" description="Helical" evidence="1">
    <location>
        <begin position="186"/>
        <end position="206"/>
    </location>
</feature>
<accession>A0AA36HDC4</accession>
<dbReference type="Proteomes" id="UP001176961">
    <property type="component" value="Unassembled WGS sequence"/>
</dbReference>
<feature type="transmembrane region" description="Helical" evidence="1">
    <location>
        <begin position="67"/>
        <end position="89"/>
    </location>
</feature>
<keyword evidence="1" id="KW-0812">Transmembrane</keyword>
<evidence type="ECO:0000313" key="3">
    <source>
        <dbReference type="Proteomes" id="UP001176961"/>
    </source>
</evidence>
<dbReference type="PANTHER" id="PTHR31176:SF1">
    <property type="entry name" value="MFS DOMAIN-CONTAINING PROTEIN-RELATED"/>
    <property type="match status" value="1"/>
</dbReference>
<reference evidence="2" key="1">
    <citation type="submission" date="2023-07" db="EMBL/GenBank/DDBJ databases">
        <authorList>
            <consortium name="CYATHOMIX"/>
        </authorList>
    </citation>
    <scope>NUCLEOTIDE SEQUENCE</scope>
    <source>
        <strain evidence="2">N/A</strain>
    </source>
</reference>
<dbReference type="EMBL" id="CATQJL010000316">
    <property type="protein sequence ID" value="CAJ0608656.1"/>
    <property type="molecule type" value="Genomic_DNA"/>
</dbReference>
<organism evidence="2 3">
    <name type="scientific">Cylicocyclus nassatus</name>
    <name type="common">Nematode worm</name>
    <dbReference type="NCBI Taxonomy" id="53992"/>
    <lineage>
        <taxon>Eukaryota</taxon>
        <taxon>Metazoa</taxon>
        <taxon>Ecdysozoa</taxon>
        <taxon>Nematoda</taxon>
        <taxon>Chromadorea</taxon>
        <taxon>Rhabditida</taxon>
        <taxon>Rhabditina</taxon>
        <taxon>Rhabditomorpha</taxon>
        <taxon>Strongyloidea</taxon>
        <taxon>Strongylidae</taxon>
        <taxon>Cylicocyclus</taxon>
    </lineage>
</organism>
<proteinExistence type="predicted"/>
<feature type="transmembrane region" description="Helical" evidence="1">
    <location>
        <begin position="130"/>
        <end position="150"/>
    </location>
</feature>
<dbReference type="Pfam" id="PF05884">
    <property type="entry name" value="ZYG-11_interact"/>
    <property type="match status" value="1"/>
</dbReference>
<dbReference type="InterPro" id="IPR008574">
    <property type="entry name" value="Nematodes_ZYG-11_interact"/>
</dbReference>
<dbReference type="AlphaFoldDB" id="A0AA36HDC4"/>
<gene>
    <name evidence="2" type="ORF">CYNAS_LOCUS20639</name>
</gene>
<feature type="transmembrane region" description="Helical" evidence="1">
    <location>
        <begin position="212"/>
        <end position="232"/>
    </location>
</feature>
<keyword evidence="1" id="KW-1133">Transmembrane helix</keyword>
<evidence type="ECO:0000256" key="1">
    <source>
        <dbReference type="SAM" id="Phobius"/>
    </source>
</evidence>
<name>A0AA36HDC4_CYLNA</name>
<comment type="caution">
    <text evidence="2">The sequence shown here is derived from an EMBL/GenBank/DDBJ whole genome shotgun (WGS) entry which is preliminary data.</text>
</comment>
<keyword evidence="1" id="KW-0472">Membrane</keyword>